<dbReference type="Pfam" id="PF00768">
    <property type="entry name" value="Peptidase_S11"/>
    <property type="match status" value="1"/>
</dbReference>
<dbReference type="GO" id="GO:0008360">
    <property type="term" value="P:regulation of cell shape"/>
    <property type="evidence" value="ECO:0007669"/>
    <property type="project" value="UniProtKB-KW"/>
</dbReference>
<keyword evidence="2" id="KW-0732">Signal</keyword>
<dbReference type="PANTHER" id="PTHR21581">
    <property type="entry name" value="D-ALANYL-D-ALANINE CARBOXYPEPTIDASE"/>
    <property type="match status" value="1"/>
</dbReference>
<dbReference type="AlphaFoldDB" id="A0A6J4SNK9"/>
<feature type="domain" description="Peptidase S11 D-alanyl-D-alanine carboxypeptidase A N-terminal" evidence="10">
    <location>
        <begin position="93"/>
        <end position="307"/>
    </location>
</feature>
<keyword evidence="11" id="KW-0645">Protease</keyword>
<dbReference type="GO" id="GO:0006508">
    <property type="term" value="P:proteolysis"/>
    <property type="evidence" value="ECO:0007669"/>
    <property type="project" value="InterPro"/>
</dbReference>
<keyword evidence="11" id="KW-0121">Carboxypeptidase</keyword>
<dbReference type="EC" id="3.4.16.4" evidence="11"/>
<evidence type="ECO:0000256" key="7">
    <source>
        <dbReference type="PIRSR" id="PIRSR618044-1"/>
    </source>
</evidence>
<keyword evidence="4" id="KW-0133">Cell shape</keyword>
<feature type="active site" evidence="7">
    <location>
        <position position="172"/>
    </location>
</feature>
<proteinExistence type="inferred from homology"/>
<accession>A0A6J4SNK9</accession>
<dbReference type="GO" id="GO:0071555">
    <property type="term" value="P:cell wall organization"/>
    <property type="evidence" value="ECO:0007669"/>
    <property type="project" value="UniProtKB-KW"/>
</dbReference>
<evidence type="ECO:0000256" key="6">
    <source>
        <dbReference type="ARBA" id="ARBA00023316"/>
    </source>
</evidence>
<keyword evidence="6" id="KW-0961">Cell wall biogenesis/degradation</keyword>
<dbReference type="GO" id="GO:0009002">
    <property type="term" value="F:serine-type D-Ala-D-Ala carboxypeptidase activity"/>
    <property type="evidence" value="ECO:0007669"/>
    <property type="project" value="UniProtKB-EC"/>
</dbReference>
<protein>
    <submittedName>
        <fullName evidence="11">D-alanyl-D-alanine carboxypeptidase</fullName>
        <ecNumber evidence="11">3.4.16.4</ecNumber>
    </submittedName>
</protein>
<name>A0A6J4SNK9_9ACTN</name>
<sequence length="330" mass="34917">MRLLALVVALAAGAAGLLATGMLSSSEGSADRAAGAPTAMQTVARLAPPLPPVSEPQEAVGPLPEPAGAAHVDLTQRSLLSYMRLRPGPKAGLAFDLADGKMLWRHHATAVRPIASLTKLMTALLAIERFGPDQLVRITRAADAVGGSRMGGLRAGRRVRADVLLKGLMISSANNAAVALAIAGAGSERAWVALMNRRAKLLGLTCTHYADAHGLDRRNRSCAADVAALAMRAMNEPRIVKIARKRYARVWPGSGKKLTLYTTNHLLRERYPGAIGLKTGYTRFAGYCLVAIVQRGEQRIGIVVLGSRDSFGDARRVAREAARMGVLPAA</sequence>
<evidence type="ECO:0000256" key="1">
    <source>
        <dbReference type="ARBA" id="ARBA00007164"/>
    </source>
</evidence>
<organism evidence="11">
    <name type="scientific">uncultured Solirubrobacteraceae bacterium</name>
    <dbReference type="NCBI Taxonomy" id="1162706"/>
    <lineage>
        <taxon>Bacteria</taxon>
        <taxon>Bacillati</taxon>
        <taxon>Actinomycetota</taxon>
        <taxon>Thermoleophilia</taxon>
        <taxon>Solirubrobacterales</taxon>
        <taxon>Solirubrobacteraceae</taxon>
        <taxon>environmental samples</taxon>
    </lineage>
</organism>
<dbReference type="PANTHER" id="PTHR21581:SF6">
    <property type="entry name" value="TRAFFICKING PROTEIN PARTICLE COMPLEX SUBUNIT 12"/>
    <property type="match status" value="1"/>
</dbReference>
<dbReference type="InterPro" id="IPR018044">
    <property type="entry name" value="Peptidase_S11"/>
</dbReference>
<dbReference type="InterPro" id="IPR012338">
    <property type="entry name" value="Beta-lactam/transpept-like"/>
</dbReference>
<dbReference type="GO" id="GO:0009252">
    <property type="term" value="P:peptidoglycan biosynthetic process"/>
    <property type="evidence" value="ECO:0007669"/>
    <property type="project" value="UniProtKB-KW"/>
</dbReference>
<feature type="active site" description="Acyl-ester intermediate" evidence="7">
    <location>
        <position position="116"/>
    </location>
</feature>
<evidence type="ECO:0000259" key="10">
    <source>
        <dbReference type="Pfam" id="PF00768"/>
    </source>
</evidence>
<gene>
    <name evidence="11" type="ORF">AVDCRST_MAG67-2032</name>
</gene>
<evidence type="ECO:0000256" key="8">
    <source>
        <dbReference type="PIRSR" id="PIRSR618044-2"/>
    </source>
</evidence>
<feature type="active site" description="Proton acceptor" evidence="7">
    <location>
        <position position="119"/>
    </location>
</feature>
<reference evidence="11" key="1">
    <citation type="submission" date="2020-02" db="EMBL/GenBank/DDBJ databases">
        <authorList>
            <person name="Meier V. D."/>
        </authorList>
    </citation>
    <scope>NUCLEOTIDE SEQUENCE</scope>
    <source>
        <strain evidence="11">AVDCRST_MAG67</strain>
    </source>
</reference>
<evidence type="ECO:0000313" key="11">
    <source>
        <dbReference type="EMBL" id="CAA9502357.1"/>
    </source>
</evidence>
<keyword evidence="5" id="KW-0573">Peptidoglycan synthesis</keyword>
<keyword evidence="3 11" id="KW-0378">Hydrolase</keyword>
<dbReference type="InterPro" id="IPR001967">
    <property type="entry name" value="Peptidase_S11_N"/>
</dbReference>
<feature type="binding site" evidence="8">
    <location>
        <position position="278"/>
    </location>
    <ligand>
        <name>substrate</name>
    </ligand>
</feature>
<evidence type="ECO:0000256" key="4">
    <source>
        <dbReference type="ARBA" id="ARBA00022960"/>
    </source>
</evidence>
<evidence type="ECO:0000256" key="2">
    <source>
        <dbReference type="ARBA" id="ARBA00022729"/>
    </source>
</evidence>
<dbReference type="PRINTS" id="PR00725">
    <property type="entry name" value="DADACBPTASE1"/>
</dbReference>
<dbReference type="Gene3D" id="3.40.710.10">
    <property type="entry name" value="DD-peptidase/beta-lactamase superfamily"/>
    <property type="match status" value="1"/>
</dbReference>
<evidence type="ECO:0000256" key="5">
    <source>
        <dbReference type="ARBA" id="ARBA00022984"/>
    </source>
</evidence>
<dbReference type="EMBL" id="CADCVQ010000084">
    <property type="protein sequence ID" value="CAA9502357.1"/>
    <property type="molecule type" value="Genomic_DNA"/>
</dbReference>
<evidence type="ECO:0000256" key="9">
    <source>
        <dbReference type="RuleBase" id="RU004016"/>
    </source>
</evidence>
<dbReference type="SUPFAM" id="SSF56601">
    <property type="entry name" value="beta-lactamase/transpeptidase-like"/>
    <property type="match status" value="1"/>
</dbReference>
<evidence type="ECO:0000256" key="3">
    <source>
        <dbReference type="ARBA" id="ARBA00022801"/>
    </source>
</evidence>
<comment type="similarity">
    <text evidence="1 9">Belongs to the peptidase S11 family.</text>
</comment>